<gene>
    <name evidence="2" type="ORF">EJ04DRAFT_595940</name>
</gene>
<dbReference type="InterPro" id="IPR050509">
    <property type="entry name" value="CoA-transferase_III"/>
</dbReference>
<evidence type="ECO:0000256" key="1">
    <source>
        <dbReference type="ARBA" id="ARBA00008383"/>
    </source>
</evidence>
<dbReference type="Proteomes" id="UP000799444">
    <property type="component" value="Unassembled WGS sequence"/>
</dbReference>
<dbReference type="GO" id="GO:0003824">
    <property type="term" value="F:catalytic activity"/>
    <property type="evidence" value="ECO:0007669"/>
    <property type="project" value="InterPro"/>
</dbReference>
<sequence>MNRSHFDPRETVANIWRSLNMPRNAIDSLQLTGFEQCLSSSFKVDHIAQSSIALSALAAAQFWAIRNSSSIPTVRVPIEHACVEFKSERLYVLNGVPVDKWKNGIGGLHKTQDGYVRMHDSFPNHRQHALELLGLQNDATREQVAAQMLKWRAVGLEQEAFRRGAVILALRSFKDWDNLSQAQAVADLPILLEKLSDSEPFVSWNKPAQMDKCLRGIRVVEMSRVIAAPVAGKTLAAHGADVIWVTSPNLANLPDLDRDLARGKRTVQLDIQEPNDREKLLELLRTADVFIQGYRPGSLAARGLSPEELTRTNPNLVIANLSAWGPNGPWAQYRGFDSLVQTCSGINVADAEAFGENEVARVLPCQVFDHGAGYLLASGISIALCKRATEGGSYQVHVSLAGVMKYMRSLGHRHGRSGFDRKDFKDAMDVERYLETRESGFGELRAVRHAAAIEGIQVGWDIMPKPLGTDQSGWLE</sequence>
<evidence type="ECO:0000313" key="2">
    <source>
        <dbReference type="EMBL" id="KAF2727115.1"/>
    </source>
</evidence>
<dbReference type="PANTHER" id="PTHR48228:SF4">
    <property type="entry name" value="BLR3030 PROTEIN"/>
    <property type="match status" value="1"/>
</dbReference>
<dbReference type="Pfam" id="PF02515">
    <property type="entry name" value="CoA_transf_3"/>
    <property type="match status" value="1"/>
</dbReference>
<reference evidence="2" key="1">
    <citation type="journal article" date="2020" name="Stud. Mycol.">
        <title>101 Dothideomycetes genomes: a test case for predicting lifestyles and emergence of pathogens.</title>
        <authorList>
            <person name="Haridas S."/>
            <person name="Albert R."/>
            <person name="Binder M."/>
            <person name="Bloem J."/>
            <person name="Labutti K."/>
            <person name="Salamov A."/>
            <person name="Andreopoulos B."/>
            <person name="Baker S."/>
            <person name="Barry K."/>
            <person name="Bills G."/>
            <person name="Bluhm B."/>
            <person name="Cannon C."/>
            <person name="Castanera R."/>
            <person name="Culley D."/>
            <person name="Daum C."/>
            <person name="Ezra D."/>
            <person name="Gonzalez J."/>
            <person name="Henrissat B."/>
            <person name="Kuo A."/>
            <person name="Liang C."/>
            <person name="Lipzen A."/>
            <person name="Lutzoni F."/>
            <person name="Magnuson J."/>
            <person name="Mondo S."/>
            <person name="Nolan M."/>
            <person name="Ohm R."/>
            <person name="Pangilinan J."/>
            <person name="Park H.-J."/>
            <person name="Ramirez L."/>
            <person name="Alfaro M."/>
            <person name="Sun H."/>
            <person name="Tritt A."/>
            <person name="Yoshinaga Y."/>
            <person name="Zwiers L.-H."/>
            <person name="Turgeon B."/>
            <person name="Goodwin S."/>
            <person name="Spatafora J."/>
            <person name="Crous P."/>
            <person name="Grigoriev I."/>
        </authorList>
    </citation>
    <scope>NUCLEOTIDE SEQUENCE</scope>
    <source>
        <strain evidence="2">CBS 125425</strain>
    </source>
</reference>
<dbReference type="EMBL" id="ML996354">
    <property type="protein sequence ID" value="KAF2727115.1"/>
    <property type="molecule type" value="Genomic_DNA"/>
</dbReference>
<dbReference type="Gene3D" id="3.40.50.10540">
    <property type="entry name" value="Crotonobetainyl-coa:carnitine coa-transferase, domain 1"/>
    <property type="match status" value="1"/>
</dbReference>
<organism evidence="2 3">
    <name type="scientific">Polyplosphaeria fusca</name>
    <dbReference type="NCBI Taxonomy" id="682080"/>
    <lineage>
        <taxon>Eukaryota</taxon>
        <taxon>Fungi</taxon>
        <taxon>Dikarya</taxon>
        <taxon>Ascomycota</taxon>
        <taxon>Pezizomycotina</taxon>
        <taxon>Dothideomycetes</taxon>
        <taxon>Pleosporomycetidae</taxon>
        <taxon>Pleosporales</taxon>
        <taxon>Tetraplosphaeriaceae</taxon>
        <taxon>Polyplosphaeria</taxon>
    </lineage>
</organism>
<evidence type="ECO:0000313" key="3">
    <source>
        <dbReference type="Proteomes" id="UP000799444"/>
    </source>
</evidence>
<dbReference type="SUPFAM" id="SSF89796">
    <property type="entry name" value="CoA-transferase family III (CaiB/BaiF)"/>
    <property type="match status" value="2"/>
</dbReference>
<dbReference type="AlphaFoldDB" id="A0A9P4QIW3"/>
<protein>
    <submittedName>
        <fullName evidence="2">CoA-transferase family III</fullName>
    </submittedName>
</protein>
<comment type="caution">
    <text evidence="2">The sequence shown here is derived from an EMBL/GenBank/DDBJ whole genome shotgun (WGS) entry which is preliminary data.</text>
</comment>
<accession>A0A9P4QIW3</accession>
<dbReference type="OrthoDB" id="5863171at2759"/>
<name>A0A9P4QIW3_9PLEO</name>
<keyword evidence="3" id="KW-1185">Reference proteome</keyword>
<dbReference type="InterPro" id="IPR023606">
    <property type="entry name" value="CoA-Trfase_III_dom_1_sf"/>
</dbReference>
<dbReference type="InterPro" id="IPR003673">
    <property type="entry name" value="CoA-Trfase_fam_III"/>
</dbReference>
<proteinExistence type="inferred from homology"/>
<comment type="similarity">
    <text evidence="1">Belongs to the CoA-transferase III family.</text>
</comment>
<dbReference type="PANTHER" id="PTHR48228">
    <property type="entry name" value="SUCCINYL-COA--D-CITRAMALATE COA-TRANSFERASE"/>
    <property type="match status" value="1"/>
</dbReference>